<sequence length="56" mass="5978">FGLIFAGAQKNVGCAGVTVVIVREDLMGKALKECPIILDYQVQAGNNSLYNTPSCF</sequence>
<keyword evidence="6" id="KW-1185">Reference proteome</keyword>
<dbReference type="SUPFAM" id="SSF53383">
    <property type="entry name" value="PLP-dependent transferases"/>
    <property type="match status" value="1"/>
</dbReference>
<feature type="non-terminal residue" evidence="5">
    <location>
        <position position="1"/>
    </location>
</feature>
<evidence type="ECO:0000256" key="4">
    <source>
        <dbReference type="ARBA" id="ARBA00029440"/>
    </source>
</evidence>
<accession>A0ABD0R356</accession>
<comment type="caution">
    <text evidence="5">The sequence shown here is derived from an EMBL/GenBank/DDBJ whole genome shotgun (WGS) entry which is preliminary data.</text>
</comment>
<comment type="cofactor">
    <cofactor evidence="1">
        <name>pyridoxal 5'-phosphate</name>
        <dbReference type="ChEBI" id="CHEBI:597326"/>
    </cofactor>
</comment>
<dbReference type="GO" id="GO:0016740">
    <property type="term" value="F:transferase activity"/>
    <property type="evidence" value="ECO:0007669"/>
    <property type="project" value="UniProtKB-KW"/>
</dbReference>
<dbReference type="PANTHER" id="PTHR43247:SF1">
    <property type="entry name" value="PHOSPHOSERINE AMINOTRANSFERASE"/>
    <property type="match status" value="1"/>
</dbReference>
<proteinExistence type="predicted"/>
<dbReference type="Gene3D" id="3.40.640.10">
    <property type="entry name" value="Type I PLP-dependent aspartate aminotransferase-like (Major domain)"/>
    <property type="match status" value="1"/>
</dbReference>
<keyword evidence="3" id="KW-0663">Pyridoxal phosphate</keyword>
<keyword evidence="2" id="KW-0808">Transferase</keyword>
<dbReference type="InterPro" id="IPR015424">
    <property type="entry name" value="PyrdxlP-dep_Trfase"/>
</dbReference>
<comment type="pathway">
    <text evidence="4">Amino-acid biosynthesis.</text>
</comment>
<protein>
    <submittedName>
        <fullName evidence="5">Uncharacterized protein</fullName>
    </submittedName>
</protein>
<organism evidence="5 6">
    <name type="scientific">Cirrhinus mrigala</name>
    <name type="common">Mrigala</name>
    <dbReference type="NCBI Taxonomy" id="683832"/>
    <lineage>
        <taxon>Eukaryota</taxon>
        <taxon>Metazoa</taxon>
        <taxon>Chordata</taxon>
        <taxon>Craniata</taxon>
        <taxon>Vertebrata</taxon>
        <taxon>Euteleostomi</taxon>
        <taxon>Actinopterygii</taxon>
        <taxon>Neopterygii</taxon>
        <taxon>Teleostei</taxon>
        <taxon>Ostariophysi</taxon>
        <taxon>Cypriniformes</taxon>
        <taxon>Cyprinidae</taxon>
        <taxon>Labeoninae</taxon>
        <taxon>Labeonini</taxon>
        <taxon>Cirrhinus</taxon>
    </lineage>
</organism>
<evidence type="ECO:0000313" key="5">
    <source>
        <dbReference type="EMBL" id="KAL0192106.1"/>
    </source>
</evidence>
<dbReference type="EMBL" id="JAMKFB020000005">
    <property type="protein sequence ID" value="KAL0192106.1"/>
    <property type="molecule type" value="Genomic_DNA"/>
</dbReference>
<reference evidence="5 6" key="1">
    <citation type="submission" date="2024-05" db="EMBL/GenBank/DDBJ databases">
        <title>Genome sequencing and assembly of Indian major carp, Cirrhinus mrigala (Hamilton, 1822).</title>
        <authorList>
            <person name="Mohindra V."/>
            <person name="Chowdhury L.M."/>
            <person name="Lal K."/>
            <person name="Jena J.K."/>
        </authorList>
    </citation>
    <scope>NUCLEOTIDE SEQUENCE [LARGE SCALE GENOMIC DNA]</scope>
    <source>
        <strain evidence="5">CM1030</strain>
        <tissue evidence="5">Blood</tissue>
    </source>
</reference>
<dbReference type="InterPro" id="IPR022278">
    <property type="entry name" value="Pser_aminoTfrase"/>
</dbReference>
<evidence type="ECO:0000256" key="2">
    <source>
        <dbReference type="ARBA" id="ARBA00022679"/>
    </source>
</evidence>
<dbReference type="PANTHER" id="PTHR43247">
    <property type="entry name" value="PHOSPHOSERINE AMINOTRANSFERASE"/>
    <property type="match status" value="1"/>
</dbReference>
<name>A0ABD0R356_CIRMR</name>
<feature type="non-terminal residue" evidence="5">
    <location>
        <position position="56"/>
    </location>
</feature>
<dbReference type="InterPro" id="IPR015421">
    <property type="entry name" value="PyrdxlP-dep_Trfase_major"/>
</dbReference>
<evidence type="ECO:0000256" key="1">
    <source>
        <dbReference type="ARBA" id="ARBA00001933"/>
    </source>
</evidence>
<evidence type="ECO:0000256" key="3">
    <source>
        <dbReference type="ARBA" id="ARBA00022898"/>
    </source>
</evidence>
<dbReference type="AlphaFoldDB" id="A0ABD0R356"/>
<gene>
    <name evidence="5" type="ORF">M9458_010402</name>
</gene>
<dbReference type="Proteomes" id="UP001529510">
    <property type="component" value="Unassembled WGS sequence"/>
</dbReference>
<evidence type="ECO:0000313" key="6">
    <source>
        <dbReference type="Proteomes" id="UP001529510"/>
    </source>
</evidence>